<feature type="compositionally biased region" description="Basic and acidic residues" evidence="1">
    <location>
        <begin position="184"/>
        <end position="194"/>
    </location>
</feature>
<feature type="compositionally biased region" description="Basic residues" evidence="1">
    <location>
        <begin position="211"/>
        <end position="222"/>
    </location>
</feature>
<accession>A0ABN8R4M9</accession>
<evidence type="ECO:0000313" key="3">
    <source>
        <dbReference type="Proteomes" id="UP001159405"/>
    </source>
</evidence>
<keyword evidence="3" id="KW-1185">Reference proteome</keyword>
<dbReference type="EMBL" id="CALNXK010000189">
    <property type="protein sequence ID" value="CAH3174293.1"/>
    <property type="molecule type" value="Genomic_DNA"/>
</dbReference>
<sequence>RVKGVKSKGKDSNLGNLGKRKSSTDCTERTGSVRSGDNSHSAEDSDDAQKHRFDSLDDSVVRDNRKSDPLVDDKDDCDSTSADESEFELLSSNRRGSLALDEILLDSNRGKRKEHRAKTPEINQTTGADDNLANSSRTYDIDRSVTHRKAVFNEDESDNSTIHSEVSNSSDEESECEEFDIESYVDKLIKRENETEGYSDSDDASGNTAKNRVRKVSKKTKRVFQALSDKSSETEASPSTDDSNSDADGQEDDPRDKSFEWERDVYFLADNEQISSSSEVTKKLATDDGGDIVRTLGERRAEDLRWPLSIFYVKEFKQDSGIPLSEKSEVLPSYRSTVATARQPGRKSVMQGRVWWVEWWAKEDSRRKER</sequence>
<evidence type="ECO:0000256" key="1">
    <source>
        <dbReference type="SAM" id="MobiDB-lite"/>
    </source>
</evidence>
<protein>
    <submittedName>
        <fullName evidence="2">Uncharacterized protein</fullName>
    </submittedName>
</protein>
<name>A0ABN8R4M9_9CNID</name>
<feature type="non-terminal residue" evidence="2">
    <location>
        <position position="1"/>
    </location>
</feature>
<feature type="compositionally biased region" description="Polar residues" evidence="1">
    <location>
        <begin position="29"/>
        <end position="39"/>
    </location>
</feature>
<feature type="compositionally biased region" description="Acidic residues" evidence="1">
    <location>
        <begin position="73"/>
        <end position="87"/>
    </location>
</feature>
<feature type="compositionally biased region" description="Polar residues" evidence="1">
    <location>
        <begin position="121"/>
        <end position="138"/>
    </location>
</feature>
<feature type="region of interest" description="Disordered" evidence="1">
    <location>
        <begin position="105"/>
        <end position="257"/>
    </location>
</feature>
<organism evidence="2 3">
    <name type="scientific">Porites lobata</name>
    <dbReference type="NCBI Taxonomy" id="104759"/>
    <lineage>
        <taxon>Eukaryota</taxon>
        <taxon>Metazoa</taxon>
        <taxon>Cnidaria</taxon>
        <taxon>Anthozoa</taxon>
        <taxon>Hexacorallia</taxon>
        <taxon>Scleractinia</taxon>
        <taxon>Fungiina</taxon>
        <taxon>Poritidae</taxon>
        <taxon>Porites</taxon>
    </lineage>
</organism>
<evidence type="ECO:0000313" key="2">
    <source>
        <dbReference type="EMBL" id="CAH3174293.1"/>
    </source>
</evidence>
<gene>
    <name evidence="2" type="ORF">PLOB_00014729</name>
</gene>
<feature type="compositionally biased region" description="Basic and acidic residues" evidence="1">
    <location>
        <begin position="40"/>
        <end position="72"/>
    </location>
</feature>
<feature type="region of interest" description="Disordered" evidence="1">
    <location>
        <begin position="1"/>
        <end position="89"/>
    </location>
</feature>
<feature type="non-terminal residue" evidence="2">
    <location>
        <position position="370"/>
    </location>
</feature>
<comment type="caution">
    <text evidence="2">The sequence shown here is derived from an EMBL/GenBank/DDBJ whole genome shotgun (WGS) entry which is preliminary data.</text>
</comment>
<proteinExistence type="predicted"/>
<dbReference type="Proteomes" id="UP001159405">
    <property type="component" value="Unassembled WGS sequence"/>
</dbReference>
<reference evidence="2 3" key="1">
    <citation type="submission" date="2022-05" db="EMBL/GenBank/DDBJ databases">
        <authorList>
            <consortium name="Genoscope - CEA"/>
            <person name="William W."/>
        </authorList>
    </citation>
    <scope>NUCLEOTIDE SEQUENCE [LARGE SCALE GENOMIC DNA]</scope>
</reference>
<feature type="compositionally biased region" description="Acidic residues" evidence="1">
    <location>
        <begin position="170"/>
        <end position="183"/>
    </location>
</feature>